<evidence type="ECO:0000256" key="5">
    <source>
        <dbReference type="HAMAP-Rule" id="MF_01114"/>
    </source>
</evidence>
<dbReference type="InterPro" id="IPR003783">
    <property type="entry name" value="Regulatory_RecX"/>
</dbReference>
<keyword evidence="4 5" id="KW-0963">Cytoplasm</keyword>
<dbReference type="GO" id="GO:0006282">
    <property type="term" value="P:regulation of DNA repair"/>
    <property type="evidence" value="ECO:0007669"/>
    <property type="project" value="UniProtKB-UniRule"/>
</dbReference>
<dbReference type="PANTHER" id="PTHR33602">
    <property type="entry name" value="REGULATORY PROTEIN RECX FAMILY PROTEIN"/>
    <property type="match status" value="1"/>
</dbReference>
<evidence type="ECO:0000313" key="8">
    <source>
        <dbReference type="EMBL" id="NIR75026.1"/>
    </source>
</evidence>
<dbReference type="Gene3D" id="1.10.10.10">
    <property type="entry name" value="Winged helix-like DNA-binding domain superfamily/Winged helix DNA-binding domain"/>
    <property type="match status" value="3"/>
</dbReference>
<reference evidence="8 9" key="1">
    <citation type="submission" date="2020-01" db="EMBL/GenBank/DDBJ databases">
        <title>Genomes assembled from Gulf of Kutch pelagic sediment metagenomes.</title>
        <authorList>
            <person name="Chandrashekar M."/>
            <person name="Mahajan M.S."/>
            <person name="Dave K.J."/>
            <person name="Vatsa P."/>
            <person name="Nathani N.M."/>
        </authorList>
    </citation>
    <scope>NUCLEOTIDE SEQUENCE [LARGE SCALE GENOMIC DNA]</scope>
    <source>
        <strain evidence="8">KS3-K002</strain>
    </source>
</reference>
<evidence type="ECO:0000313" key="9">
    <source>
        <dbReference type="Proteomes" id="UP000702544"/>
    </source>
</evidence>
<name>A0AAE4ZBA9_9BACT</name>
<dbReference type="Pfam" id="PF21982">
    <property type="entry name" value="RecX_HTH1"/>
    <property type="match status" value="1"/>
</dbReference>
<proteinExistence type="inferred from homology"/>
<evidence type="ECO:0000256" key="2">
    <source>
        <dbReference type="ARBA" id="ARBA00009695"/>
    </source>
</evidence>
<comment type="similarity">
    <text evidence="2 5">Belongs to the RecX family.</text>
</comment>
<dbReference type="GO" id="GO:0005737">
    <property type="term" value="C:cytoplasm"/>
    <property type="evidence" value="ECO:0007669"/>
    <property type="project" value="UniProtKB-SubCell"/>
</dbReference>
<evidence type="ECO:0000256" key="1">
    <source>
        <dbReference type="ARBA" id="ARBA00004496"/>
    </source>
</evidence>
<dbReference type="EMBL" id="JAACAK010000051">
    <property type="protein sequence ID" value="NIR75026.1"/>
    <property type="molecule type" value="Genomic_DNA"/>
</dbReference>
<sequence length="174" mass="20005">MAEPPAETPEETAARAIDAALNYLSYRQRTRLEVRRKLLERGFDEETVEGAMGRLENVGLVDDVAFIGAYVRDRVAHRPMGVRRMASELYVKGIPRDEAIPHIEATLAEEGIDEEAMAWRVGERKAMSLRVRDEPQDVRRRRLREHLHRRGFGPRVIREVVDALLPRNGRANDR</sequence>
<comment type="subcellular location">
    <subcellularLocation>
        <location evidence="1 5">Cytoplasm</location>
    </subcellularLocation>
</comment>
<feature type="domain" description="RecX second three-helical" evidence="6">
    <location>
        <begin position="62"/>
        <end position="97"/>
    </location>
</feature>
<dbReference type="InterPro" id="IPR036388">
    <property type="entry name" value="WH-like_DNA-bd_sf"/>
</dbReference>
<evidence type="ECO:0000259" key="6">
    <source>
        <dbReference type="Pfam" id="PF02631"/>
    </source>
</evidence>
<dbReference type="InterPro" id="IPR053924">
    <property type="entry name" value="RecX_HTH_2nd"/>
</dbReference>
<dbReference type="AlphaFoldDB" id="A0AAE4ZBA9"/>
<dbReference type="InterPro" id="IPR053926">
    <property type="entry name" value="RecX_HTH_1st"/>
</dbReference>
<protein>
    <recommendedName>
        <fullName evidence="3 5">Regulatory protein RecX</fullName>
    </recommendedName>
</protein>
<organism evidence="8 9">
    <name type="scientific">Candidatus Kutchimonas denitrificans</name>
    <dbReference type="NCBI Taxonomy" id="3056748"/>
    <lineage>
        <taxon>Bacteria</taxon>
        <taxon>Pseudomonadati</taxon>
        <taxon>Gemmatimonadota</taxon>
        <taxon>Gemmatimonadia</taxon>
        <taxon>Candidatus Palauibacterales</taxon>
        <taxon>Candidatus Palauibacteraceae</taxon>
        <taxon>Candidatus Kutchimonas</taxon>
    </lineage>
</organism>
<feature type="domain" description="RecX first three-helical" evidence="7">
    <location>
        <begin position="16"/>
        <end position="55"/>
    </location>
</feature>
<dbReference type="HAMAP" id="MF_01114">
    <property type="entry name" value="RecX"/>
    <property type="match status" value="1"/>
</dbReference>
<gene>
    <name evidence="5" type="primary">recX</name>
    <name evidence="8" type="ORF">GWO12_07915</name>
</gene>
<evidence type="ECO:0000259" key="7">
    <source>
        <dbReference type="Pfam" id="PF21982"/>
    </source>
</evidence>
<dbReference type="PANTHER" id="PTHR33602:SF1">
    <property type="entry name" value="REGULATORY PROTEIN RECX FAMILY PROTEIN"/>
    <property type="match status" value="1"/>
</dbReference>
<evidence type="ECO:0000256" key="3">
    <source>
        <dbReference type="ARBA" id="ARBA00018111"/>
    </source>
</evidence>
<evidence type="ECO:0000256" key="4">
    <source>
        <dbReference type="ARBA" id="ARBA00022490"/>
    </source>
</evidence>
<comment type="function">
    <text evidence="5">Modulates RecA activity.</text>
</comment>
<dbReference type="Proteomes" id="UP000702544">
    <property type="component" value="Unassembled WGS sequence"/>
</dbReference>
<dbReference type="Pfam" id="PF02631">
    <property type="entry name" value="RecX_HTH2"/>
    <property type="match status" value="1"/>
</dbReference>
<accession>A0AAE4ZBA9</accession>
<comment type="caution">
    <text evidence="8">The sequence shown here is derived from an EMBL/GenBank/DDBJ whole genome shotgun (WGS) entry which is preliminary data.</text>
</comment>